<proteinExistence type="predicted"/>
<gene>
    <name evidence="1" type="ORF">GO608_17585</name>
</gene>
<dbReference type="InterPro" id="IPR053137">
    <property type="entry name" value="NLR-like"/>
</dbReference>
<name>A0ABX1N7A3_9RHOO</name>
<dbReference type="InterPro" id="IPR011990">
    <property type="entry name" value="TPR-like_helical_dom_sf"/>
</dbReference>
<dbReference type="Pfam" id="PF13374">
    <property type="entry name" value="TPR_10"/>
    <property type="match status" value="4"/>
</dbReference>
<accession>A0ABX1N7A3</accession>
<comment type="caution">
    <text evidence="1">The sequence shown here is derived from an EMBL/GenBank/DDBJ whole genome shotgun (WGS) entry which is preliminary data.</text>
</comment>
<dbReference type="InterPro" id="IPR004155">
    <property type="entry name" value="PBS_lyase_HEAT"/>
</dbReference>
<dbReference type="Proteomes" id="UP000601990">
    <property type="component" value="Unassembled WGS sequence"/>
</dbReference>
<dbReference type="Gene3D" id="1.25.40.10">
    <property type="entry name" value="Tetratricopeptide repeat domain"/>
    <property type="match status" value="3"/>
</dbReference>
<reference evidence="1" key="1">
    <citation type="submission" date="2019-12" db="EMBL/GenBank/DDBJ databases">
        <title>Comparative genomics gives insights into the taxonomy of the Azoarcus-Aromatoleum group and reveals separate origins of nif in the plant-associated Azoarcus and non-plant-associated Aromatoleum sub-groups.</title>
        <authorList>
            <person name="Lafos M."/>
            <person name="Maluk M."/>
            <person name="Batista M."/>
            <person name="Junghare M."/>
            <person name="Carmona M."/>
            <person name="Faoro H."/>
            <person name="Cruz L.M."/>
            <person name="Battistoni F."/>
            <person name="De Souza E."/>
            <person name="Pedrosa F."/>
            <person name="Chen W.-M."/>
            <person name="Poole P.S."/>
            <person name="Dixon R.A."/>
            <person name="James E.K."/>
        </authorList>
    </citation>
    <scope>NUCLEOTIDE SEQUENCE</scope>
    <source>
        <strain evidence="1">U120</strain>
    </source>
</reference>
<dbReference type="EMBL" id="WTVH01000048">
    <property type="protein sequence ID" value="NMF95125.1"/>
    <property type="molecule type" value="Genomic_DNA"/>
</dbReference>
<dbReference type="PANTHER" id="PTHR46082">
    <property type="entry name" value="ATP/GTP-BINDING PROTEIN-RELATED"/>
    <property type="match status" value="1"/>
</dbReference>
<dbReference type="PANTHER" id="PTHR46082:SF6">
    <property type="entry name" value="AAA+ ATPASE DOMAIN-CONTAINING PROTEIN-RELATED"/>
    <property type="match status" value="1"/>
</dbReference>
<sequence>MARSKGIFRPPPGPRAADVFTDREDSRNVLRAFFIELLARPFILSKPIKVFYGVGGAGKTALREKSINDFRAEMQDQGGPPLAFAQVDLDSDTFTPEYPIFDFFSRHLRTALKHAGCSLPLFDIYCLAWKARMAESAAFSRDEIEEFLGAPEKVSEVVGSIWAQFTDLATSIKGVNLALKAAIAFRDSRRAKRYAERFPNLELAELASADFEKHAHDVLAGDLLDFLEAQGERNSHPYALCIAVDGFERIQSTTNARNSQWALQALCDRLATHEPQPRCGFVFFGRNRVLWRILYDHRDDAPEETWDALIEQHCVGGLSLEDARLFLGQVMDWYTAHATDSVCGQILQIMVTNGDAILDAAEESPAESTERSFHPFALDLAIKQIGTHRDHFDSRVHLGHGHKDLQERFLRYMPASQLSALQSLALALEFDEGVFQVLVSRHVIKGIQIQDFHDLVGPDNSHVLPIGQTYRFHSKMQEALLSNLKDQQNGPKKAETVINVLVAHYSELLAQGVRQHATGALLAAFTRASDILLSHAQTGLLDAEVFRSAFFTLEDSLPIGLLASARKTAWIRASAILAERLDADSPYALEARANIAAWTGQAGDPGAALALFKALLPEQQRVLRPDDPDTLRARGHIAAWTGQAGDAGAALALYKGLLPDQQRVLGPDHQDTLTTRGNIAAWTGQIGEPGAALALSKTLLPDQQRVLGPDHPNTLATRGNIAAWTGAAGDADAALALYKALLPDRQRMLSPDHPDTLAGRGHIAHWTGRAGDAGAALALYKALLPDQQRVLGPDHPDTLRTRGNIAAWTGQAGDVGAALALYKALLPDQQRVLGPDHPDVLTTRGNIAAWTGHAGDAGGALALSKALLPDQQRVLGPDHPDTLTTRGNIAAWTGQAGDAGAALALYKALLPDQQRVLDLDHPDTQGTRANIAAWTGHAGDACAALALYKALLPDQQRVLGPDHPDTLRTRANIAAWTGQAGDASAALALSMTLLPDQQRVLGPDHPNTLTSRGNIAHWTGQAGDAGAALALSKALLTDQQRVLGPDHPETLGTQDWIVHFETQKR</sequence>
<dbReference type="SMART" id="SM00567">
    <property type="entry name" value="EZ_HEAT"/>
    <property type="match status" value="8"/>
</dbReference>
<keyword evidence="2" id="KW-1185">Reference proteome</keyword>
<dbReference type="SUPFAM" id="SSF48452">
    <property type="entry name" value="TPR-like"/>
    <property type="match status" value="4"/>
</dbReference>
<evidence type="ECO:0000313" key="2">
    <source>
        <dbReference type="Proteomes" id="UP000601990"/>
    </source>
</evidence>
<protein>
    <submittedName>
        <fullName evidence="1">Tetratricopeptide repeat protein</fullName>
    </submittedName>
</protein>
<evidence type="ECO:0000313" key="1">
    <source>
        <dbReference type="EMBL" id="NMF95125.1"/>
    </source>
</evidence>
<dbReference type="Pfam" id="PF13424">
    <property type="entry name" value="TPR_12"/>
    <property type="match status" value="3"/>
</dbReference>
<organism evidence="1 2">
    <name type="scientific">Aromatoleum buckelii</name>
    <dbReference type="NCBI Taxonomy" id="200254"/>
    <lineage>
        <taxon>Bacteria</taxon>
        <taxon>Pseudomonadati</taxon>
        <taxon>Pseudomonadota</taxon>
        <taxon>Betaproteobacteria</taxon>
        <taxon>Rhodocyclales</taxon>
        <taxon>Rhodocyclaceae</taxon>
        <taxon>Aromatoleum</taxon>
    </lineage>
</organism>